<gene>
    <name evidence="1" type="ORF">C7Y72_22235</name>
</gene>
<dbReference type="OrthoDB" id="3371087at2"/>
<protein>
    <submittedName>
        <fullName evidence="1">Polyketide cyclase</fullName>
    </submittedName>
</protein>
<organism evidence="1 2">
    <name type="scientific">Paraconexibacter algicola</name>
    <dbReference type="NCBI Taxonomy" id="2133960"/>
    <lineage>
        <taxon>Bacteria</taxon>
        <taxon>Bacillati</taxon>
        <taxon>Actinomycetota</taxon>
        <taxon>Thermoleophilia</taxon>
        <taxon>Solirubrobacterales</taxon>
        <taxon>Paraconexibacteraceae</taxon>
        <taxon>Paraconexibacter</taxon>
    </lineage>
</organism>
<dbReference type="SUPFAM" id="SSF55961">
    <property type="entry name" value="Bet v1-like"/>
    <property type="match status" value="1"/>
</dbReference>
<comment type="caution">
    <text evidence="1">The sequence shown here is derived from an EMBL/GenBank/DDBJ whole genome shotgun (WGS) entry which is preliminary data.</text>
</comment>
<name>A0A2T4UBB3_9ACTN</name>
<dbReference type="InterPro" id="IPR023393">
    <property type="entry name" value="START-like_dom_sf"/>
</dbReference>
<dbReference type="AlphaFoldDB" id="A0A2T4UBB3"/>
<dbReference type="RefSeq" id="WP_107571410.1">
    <property type="nucleotide sequence ID" value="NZ_PYYB01000006.1"/>
</dbReference>
<dbReference type="InterPro" id="IPR019587">
    <property type="entry name" value="Polyketide_cyclase/dehydratase"/>
</dbReference>
<proteinExistence type="predicted"/>
<dbReference type="Pfam" id="PF10604">
    <property type="entry name" value="Polyketide_cyc2"/>
    <property type="match status" value="1"/>
</dbReference>
<dbReference type="Gene3D" id="3.30.530.20">
    <property type="match status" value="1"/>
</dbReference>
<dbReference type="Proteomes" id="UP000240739">
    <property type="component" value="Unassembled WGS sequence"/>
</dbReference>
<dbReference type="EMBL" id="PYYB01000006">
    <property type="protein sequence ID" value="PTL54135.1"/>
    <property type="molecule type" value="Genomic_DNA"/>
</dbReference>
<accession>A0A2T4UBB3</accession>
<keyword evidence="2" id="KW-1185">Reference proteome</keyword>
<sequence length="144" mass="15515">MARYVATVPSSRDADAAFAYMADFTNAQEWDPGVVRGERLDDGPIGLGSRFKITVKSLRESSLVYEITEYDAAARRLVLRGTNALVISVDEISVSPSADGSGSEVTYDADLVFRGPLRLLDPILKLSFKSIGDKAAAGLRETIA</sequence>
<reference evidence="1 2" key="1">
    <citation type="submission" date="2018-03" db="EMBL/GenBank/DDBJ databases">
        <title>Aquarubrobacter algicola gen. nov., sp. nov., a novel actinobacterium isolated from shallow eutrophic lake during the end of cyanobacterial harmful algal blooms.</title>
        <authorList>
            <person name="Chun S.J."/>
        </authorList>
    </citation>
    <scope>NUCLEOTIDE SEQUENCE [LARGE SCALE GENOMIC DNA]</scope>
    <source>
        <strain evidence="1 2">Seoho-28</strain>
    </source>
</reference>
<evidence type="ECO:0000313" key="1">
    <source>
        <dbReference type="EMBL" id="PTL54135.1"/>
    </source>
</evidence>
<evidence type="ECO:0000313" key="2">
    <source>
        <dbReference type="Proteomes" id="UP000240739"/>
    </source>
</evidence>